<name>A0ABD3M062_9STRA</name>
<dbReference type="Proteomes" id="UP001530293">
    <property type="component" value="Unassembled WGS sequence"/>
</dbReference>
<feature type="transmembrane region" description="Helical" evidence="2">
    <location>
        <begin position="51"/>
        <end position="70"/>
    </location>
</feature>
<dbReference type="InterPro" id="IPR011701">
    <property type="entry name" value="MFS"/>
</dbReference>
<dbReference type="SUPFAM" id="SSF103473">
    <property type="entry name" value="MFS general substrate transporter"/>
    <property type="match status" value="2"/>
</dbReference>
<keyword evidence="2" id="KW-0472">Membrane</keyword>
<dbReference type="EMBL" id="JALLBG020000268">
    <property type="protein sequence ID" value="KAL3757390.1"/>
    <property type="molecule type" value="Genomic_DNA"/>
</dbReference>
<feature type="transmembrane region" description="Helical" evidence="2">
    <location>
        <begin position="219"/>
        <end position="240"/>
    </location>
</feature>
<reference evidence="3 4" key="1">
    <citation type="submission" date="2024-10" db="EMBL/GenBank/DDBJ databases">
        <title>Updated reference genomes for cyclostephanoid diatoms.</title>
        <authorList>
            <person name="Roberts W.R."/>
            <person name="Alverson A.J."/>
        </authorList>
    </citation>
    <scope>NUCLEOTIDE SEQUENCE [LARGE SCALE GENOMIC DNA]</scope>
    <source>
        <strain evidence="3 4">AJA232-27</strain>
    </source>
</reference>
<keyword evidence="4" id="KW-1185">Reference proteome</keyword>
<feature type="transmembrane region" description="Helical" evidence="2">
    <location>
        <begin position="436"/>
        <end position="457"/>
    </location>
</feature>
<keyword evidence="2" id="KW-1133">Transmembrane helix</keyword>
<keyword evidence="2" id="KW-0812">Transmembrane</keyword>
<feature type="transmembrane region" description="Helical" evidence="2">
    <location>
        <begin position="138"/>
        <end position="157"/>
    </location>
</feature>
<feature type="compositionally biased region" description="Polar residues" evidence="1">
    <location>
        <begin position="1"/>
        <end position="12"/>
    </location>
</feature>
<feature type="transmembrane region" description="Helical" evidence="2">
    <location>
        <begin position="469"/>
        <end position="488"/>
    </location>
</feature>
<dbReference type="Gene3D" id="1.20.1250.20">
    <property type="entry name" value="MFS general substrate transporter like domains"/>
    <property type="match status" value="1"/>
</dbReference>
<feature type="region of interest" description="Disordered" evidence="1">
    <location>
        <begin position="1"/>
        <end position="34"/>
    </location>
</feature>
<sequence>MCMPNSETTLSSVRRERDNDTSTSHHNKMASDSGNDEVNALSVAQRTLDRGTILACTSILLLISGMSITFPHMQSRRDELGCDALCYGSMTSVRSALGLIGTALVGRLSDKNGSILARTLGSLGKKSNSSDSASGRRAFLYMGTFATLVGLTITASINSLRGLWLSVIPDALLQHNFDVFKALLSEYHNDIDFLEAQLKDDNGKERDSKSSAPLRSGSVGKLGMAVGISFMIGPMIAAVASPSFQVAIYFAILCTLMSGIVIYHLPMPVTALRNHEHNNTIHDKSHTTQSKKNTFAITNLLQLKTRESRAAIVLLVIRLNMSLAFQIFNTIWPASLKSRFNFGPSDHAKFMSFMGITYAFSQGFLAKRLVAMAGKNGKVKIIMLCCAILGVGRFIAYSTNSMVVVYITFSFIINALGTMNTVITADTGSIAPSDEIGAMFGILQAAESAAGIGGPFIGGVISRLGKDAPLLAVVGIYSFLFMFVFWGYDKYVVCKDAKCDGRETDMKQKKVD</sequence>
<evidence type="ECO:0000313" key="3">
    <source>
        <dbReference type="EMBL" id="KAL3757390.1"/>
    </source>
</evidence>
<evidence type="ECO:0000256" key="2">
    <source>
        <dbReference type="SAM" id="Phobius"/>
    </source>
</evidence>
<accession>A0ABD3M062</accession>
<comment type="caution">
    <text evidence="3">The sequence shown here is derived from an EMBL/GenBank/DDBJ whole genome shotgun (WGS) entry which is preliminary data.</text>
</comment>
<dbReference type="Pfam" id="PF07690">
    <property type="entry name" value="MFS_1"/>
    <property type="match status" value="1"/>
</dbReference>
<feature type="transmembrane region" description="Helical" evidence="2">
    <location>
        <begin position="403"/>
        <end position="424"/>
    </location>
</feature>
<evidence type="ECO:0000256" key="1">
    <source>
        <dbReference type="SAM" id="MobiDB-lite"/>
    </source>
</evidence>
<dbReference type="PANTHER" id="PTHR24002">
    <property type="entry name" value="SOLUTE CARRIER FAMILY 22 MEMBER 18"/>
    <property type="match status" value="1"/>
</dbReference>
<dbReference type="InterPro" id="IPR036259">
    <property type="entry name" value="MFS_trans_sf"/>
</dbReference>
<dbReference type="PANTHER" id="PTHR24002:SF3">
    <property type="entry name" value="SOLUTE CARRIER FAMILY 22 MEMBER 18"/>
    <property type="match status" value="1"/>
</dbReference>
<evidence type="ECO:0000313" key="4">
    <source>
        <dbReference type="Proteomes" id="UP001530293"/>
    </source>
</evidence>
<feature type="transmembrane region" description="Helical" evidence="2">
    <location>
        <begin position="310"/>
        <end position="328"/>
    </location>
</feature>
<protein>
    <submittedName>
        <fullName evidence="3">Uncharacterized protein</fullName>
    </submittedName>
</protein>
<feature type="transmembrane region" description="Helical" evidence="2">
    <location>
        <begin position="378"/>
        <end position="397"/>
    </location>
</feature>
<dbReference type="AlphaFoldDB" id="A0ABD3M062"/>
<feature type="transmembrane region" description="Helical" evidence="2">
    <location>
        <begin position="246"/>
        <end position="265"/>
    </location>
</feature>
<gene>
    <name evidence="3" type="ORF">ACHAWU_008551</name>
</gene>
<organism evidence="3 4">
    <name type="scientific">Discostella pseudostelligera</name>
    <dbReference type="NCBI Taxonomy" id="259834"/>
    <lineage>
        <taxon>Eukaryota</taxon>
        <taxon>Sar</taxon>
        <taxon>Stramenopiles</taxon>
        <taxon>Ochrophyta</taxon>
        <taxon>Bacillariophyta</taxon>
        <taxon>Coscinodiscophyceae</taxon>
        <taxon>Thalassiosirophycidae</taxon>
        <taxon>Stephanodiscales</taxon>
        <taxon>Stephanodiscaceae</taxon>
        <taxon>Discostella</taxon>
    </lineage>
</organism>
<proteinExistence type="predicted"/>